<evidence type="ECO:0000256" key="6">
    <source>
        <dbReference type="PIRSR" id="PIRSR604254-1"/>
    </source>
</evidence>
<keyword evidence="10" id="KW-1185">Reference proteome</keyword>
<feature type="transmembrane region" description="Helical" evidence="8">
    <location>
        <begin position="430"/>
        <end position="446"/>
    </location>
</feature>
<feature type="compositionally biased region" description="Polar residues" evidence="7">
    <location>
        <begin position="52"/>
        <end position="63"/>
    </location>
</feature>
<evidence type="ECO:0000256" key="1">
    <source>
        <dbReference type="ARBA" id="ARBA00004141"/>
    </source>
</evidence>
<evidence type="ECO:0000313" key="9">
    <source>
        <dbReference type="EMBL" id="KAK2725342.1"/>
    </source>
</evidence>
<keyword evidence="5 8" id="KW-0472">Membrane</keyword>
<feature type="compositionally biased region" description="Basic and acidic residues" evidence="7">
    <location>
        <begin position="28"/>
        <end position="42"/>
    </location>
</feature>
<dbReference type="Pfam" id="PF03006">
    <property type="entry name" value="HlyIII"/>
    <property type="match status" value="1"/>
</dbReference>
<comment type="subcellular location">
    <subcellularLocation>
        <location evidence="1">Membrane</location>
        <topology evidence="1">Multi-pass membrane protein</topology>
    </subcellularLocation>
</comment>
<dbReference type="GO" id="GO:0038023">
    <property type="term" value="F:signaling receptor activity"/>
    <property type="evidence" value="ECO:0007669"/>
    <property type="project" value="TreeGrafter"/>
</dbReference>
<feature type="binding site" evidence="6">
    <location>
        <position position="428"/>
    </location>
    <ligand>
        <name>Zn(2+)</name>
        <dbReference type="ChEBI" id="CHEBI:29105"/>
    </ligand>
</feature>
<dbReference type="EMBL" id="JAVRJZ010000003">
    <property type="protein sequence ID" value="KAK2725342.1"/>
    <property type="molecule type" value="Genomic_DNA"/>
</dbReference>
<keyword evidence="4 8" id="KW-1133">Transmembrane helix</keyword>
<evidence type="ECO:0000256" key="7">
    <source>
        <dbReference type="SAM" id="MobiDB-lite"/>
    </source>
</evidence>
<dbReference type="PANTHER" id="PTHR20855">
    <property type="entry name" value="ADIPOR/PROGESTIN RECEPTOR-RELATED"/>
    <property type="match status" value="1"/>
</dbReference>
<dbReference type="InterPro" id="IPR004254">
    <property type="entry name" value="AdipoR/HlyIII-related"/>
</dbReference>
<evidence type="ECO:0000313" key="10">
    <source>
        <dbReference type="Proteomes" id="UP001187531"/>
    </source>
</evidence>
<dbReference type="SUPFAM" id="SSF103473">
    <property type="entry name" value="MFS general substrate transporter"/>
    <property type="match status" value="1"/>
</dbReference>
<feature type="binding site" evidence="6">
    <location>
        <position position="432"/>
    </location>
    <ligand>
        <name>Zn(2+)</name>
        <dbReference type="ChEBI" id="CHEBI:29105"/>
    </ligand>
</feature>
<keyword evidence="6" id="KW-0862">Zinc</keyword>
<organism evidence="9 10">
    <name type="scientific">Artemia franciscana</name>
    <name type="common">Brine shrimp</name>
    <name type="synonym">Artemia sanfranciscana</name>
    <dbReference type="NCBI Taxonomy" id="6661"/>
    <lineage>
        <taxon>Eukaryota</taxon>
        <taxon>Metazoa</taxon>
        <taxon>Ecdysozoa</taxon>
        <taxon>Arthropoda</taxon>
        <taxon>Crustacea</taxon>
        <taxon>Branchiopoda</taxon>
        <taxon>Anostraca</taxon>
        <taxon>Artemiidae</taxon>
        <taxon>Artemia</taxon>
    </lineage>
</organism>
<dbReference type="InterPro" id="IPR036259">
    <property type="entry name" value="MFS_trans_sf"/>
</dbReference>
<evidence type="ECO:0008006" key="11">
    <source>
        <dbReference type="Google" id="ProtNLM"/>
    </source>
</evidence>
<feature type="region of interest" description="Disordered" evidence="7">
    <location>
        <begin position="28"/>
        <end position="88"/>
    </location>
</feature>
<sequence length="466" mass="52636">MDKLKIKEMEDLTSSPVDARLLKSKLEKLAENDSPESRDSILRRRRGVTFSEPASHQPQPNIKNESEEKVPRKQSKSRTPSFSSAELDRIMTDVKARAEEMMGNAGAFVGKANELACNYWNEASGQAGDIARYVKEGAEAARDLAGDVVASTKEHGKELVSKVIETSEQTVETVVETAKFVWEQWKVCDFKSLPDWLQDNDYLHLGHRPPLPSFKECFRSIFRIHTETGNIWTHLIGCLMFIMVTTYFWVRTDLVFDTKEKIIFTFFFVGAIGCLGLSFTFHTVSCHSETVGKFFSKLDYVGITLLIVGSFVPWLYYGFYCEYLAYVIYLSLVITLGVASMIVSLFDQFSQPEYRSIRASVFICFGATGVIPAIHSAVSMGWLNSIYQASLGWIILMGVLYIGGAVLYALRIPERFYPGKCDIWFHSHQIFHVLVICAAFVHYHGISEMAVYRMSVGECTSEVEVS</sequence>
<feature type="transmembrane region" description="Helical" evidence="8">
    <location>
        <begin position="298"/>
        <end position="317"/>
    </location>
</feature>
<dbReference type="GO" id="GO:0005886">
    <property type="term" value="C:plasma membrane"/>
    <property type="evidence" value="ECO:0007669"/>
    <property type="project" value="TreeGrafter"/>
</dbReference>
<dbReference type="PANTHER" id="PTHR20855:SF52">
    <property type="entry name" value="ADIPONECTIN RECEPTOR PROTEIN"/>
    <property type="match status" value="1"/>
</dbReference>
<name>A0AA88IRC0_ARTSF</name>
<feature type="transmembrane region" description="Helical" evidence="8">
    <location>
        <begin position="357"/>
        <end position="378"/>
    </location>
</feature>
<dbReference type="GO" id="GO:0046872">
    <property type="term" value="F:metal ion binding"/>
    <property type="evidence" value="ECO:0007669"/>
    <property type="project" value="UniProtKB-KW"/>
</dbReference>
<reference evidence="9" key="1">
    <citation type="submission" date="2023-07" db="EMBL/GenBank/DDBJ databases">
        <title>Chromosome-level genome assembly of Artemia franciscana.</title>
        <authorList>
            <person name="Jo E."/>
        </authorList>
    </citation>
    <scope>NUCLEOTIDE SEQUENCE</scope>
    <source>
        <tissue evidence="9">Whole body</tissue>
    </source>
</reference>
<proteinExistence type="inferred from homology"/>
<feature type="binding site" evidence="6">
    <location>
        <position position="282"/>
    </location>
    <ligand>
        <name>Zn(2+)</name>
        <dbReference type="ChEBI" id="CHEBI:29105"/>
    </ligand>
</feature>
<dbReference type="AlphaFoldDB" id="A0AA88IRC0"/>
<evidence type="ECO:0000256" key="8">
    <source>
        <dbReference type="SAM" id="Phobius"/>
    </source>
</evidence>
<keyword evidence="3 8" id="KW-0812">Transmembrane</keyword>
<dbReference type="GO" id="GO:0033211">
    <property type="term" value="P:adiponectin-activated signaling pathway"/>
    <property type="evidence" value="ECO:0007669"/>
    <property type="project" value="TreeGrafter"/>
</dbReference>
<keyword evidence="6" id="KW-0479">Metal-binding</keyword>
<feature type="transmembrane region" description="Helical" evidence="8">
    <location>
        <begin position="390"/>
        <end position="410"/>
    </location>
</feature>
<accession>A0AA88IRC0</accession>
<feature type="transmembrane region" description="Helical" evidence="8">
    <location>
        <begin position="262"/>
        <end position="286"/>
    </location>
</feature>
<gene>
    <name evidence="9" type="ORF">QYM36_001704</name>
</gene>
<evidence type="ECO:0000256" key="3">
    <source>
        <dbReference type="ARBA" id="ARBA00022692"/>
    </source>
</evidence>
<comment type="caution">
    <text evidence="9">The sequence shown here is derived from an EMBL/GenBank/DDBJ whole genome shotgun (WGS) entry which is preliminary data.</text>
</comment>
<protein>
    <recommendedName>
        <fullName evidence="11">Adiponectin receptor</fullName>
    </recommendedName>
</protein>
<feature type="transmembrane region" description="Helical" evidence="8">
    <location>
        <begin position="323"/>
        <end position="345"/>
    </location>
</feature>
<evidence type="ECO:0000256" key="2">
    <source>
        <dbReference type="ARBA" id="ARBA00007018"/>
    </source>
</evidence>
<feature type="transmembrane region" description="Helical" evidence="8">
    <location>
        <begin position="231"/>
        <end position="250"/>
    </location>
</feature>
<dbReference type="Proteomes" id="UP001187531">
    <property type="component" value="Unassembled WGS sequence"/>
</dbReference>
<evidence type="ECO:0000256" key="4">
    <source>
        <dbReference type="ARBA" id="ARBA00022989"/>
    </source>
</evidence>
<evidence type="ECO:0000256" key="5">
    <source>
        <dbReference type="ARBA" id="ARBA00023136"/>
    </source>
</evidence>
<comment type="similarity">
    <text evidence="2">Belongs to the ADIPOR family.</text>
</comment>